<gene>
    <name evidence="2" type="ORF">A2V47_04425</name>
</gene>
<dbReference type="EMBL" id="MEYH01000092">
    <property type="protein sequence ID" value="OGD14078.1"/>
    <property type="molecule type" value="Genomic_DNA"/>
</dbReference>
<organism evidence="2 3">
    <name type="scientific">Candidatus Sediminicultor quintus</name>
    <dbReference type="NCBI Taxonomy" id="1797291"/>
    <lineage>
        <taxon>Bacteria</taxon>
        <taxon>Pseudomonadati</taxon>
        <taxon>Atribacterota</taxon>
        <taxon>Candidatus Phoenicimicrobiia</taxon>
        <taxon>Candidatus Pheonicimicrobiales</taxon>
        <taxon>Candidatus Phoenicimicrobiaceae</taxon>
        <taxon>Candidatus Sediminicultor</taxon>
    </lineage>
</organism>
<dbReference type="STRING" id="1797291.A2V47_04425"/>
<protein>
    <recommendedName>
        <fullName evidence="4">Cell wall-active antibiotics response LiaF-like C-terminal domain-containing protein</fullName>
    </recommendedName>
</protein>
<dbReference type="Proteomes" id="UP000177701">
    <property type="component" value="Unassembled WGS sequence"/>
</dbReference>
<accession>A0A1F5A6Y1</accession>
<evidence type="ECO:0000313" key="2">
    <source>
        <dbReference type="EMBL" id="OGD14078.1"/>
    </source>
</evidence>
<keyword evidence="1" id="KW-1133">Transmembrane helix</keyword>
<evidence type="ECO:0008006" key="4">
    <source>
        <dbReference type="Google" id="ProtNLM"/>
    </source>
</evidence>
<proteinExistence type="predicted"/>
<feature type="transmembrane region" description="Helical" evidence="1">
    <location>
        <begin position="32"/>
        <end position="50"/>
    </location>
</feature>
<evidence type="ECO:0000313" key="3">
    <source>
        <dbReference type="Proteomes" id="UP000177701"/>
    </source>
</evidence>
<comment type="caution">
    <text evidence="2">The sequence shown here is derived from an EMBL/GenBank/DDBJ whole genome shotgun (WGS) entry which is preliminary data.</text>
</comment>
<evidence type="ECO:0000256" key="1">
    <source>
        <dbReference type="SAM" id="Phobius"/>
    </source>
</evidence>
<dbReference type="AlphaFoldDB" id="A0A1F5A6Y1"/>
<reference evidence="2 3" key="1">
    <citation type="journal article" date="2016" name="Nat. Commun.">
        <title>Thousands of microbial genomes shed light on interconnected biogeochemical processes in an aquifer system.</title>
        <authorList>
            <person name="Anantharaman K."/>
            <person name="Brown C.T."/>
            <person name="Hug L.A."/>
            <person name="Sharon I."/>
            <person name="Castelle C.J."/>
            <person name="Probst A.J."/>
            <person name="Thomas B.C."/>
            <person name="Singh A."/>
            <person name="Wilkins M.J."/>
            <person name="Karaoz U."/>
            <person name="Brodie E.L."/>
            <person name="Williams K.H."/>
            <person name="Hubbard S.S."/>
            <person name="Banfield J.F."/>
        </authorList>
    </citation>
    <scope>NUCLEOTIDE SEQUENCE [LARGE SCALE GENOMIC DNA]</scope>
</reference>
<keyword evidence="1" id="KW-0472">Membrane</keyword>
<feature type="transmembrane region" description="Helical" evidence="1">
    <location>
        <begin position="7"/>
        <end position="26"/>
    </location>
</feature>
<sequence length="174" mass="19322">MRLFGGVFMGIIFLTVGIILLLNSIFNFNINIFKLTIGILIVLFGVFILFNGFSFQDSRNIVFREGVIKVSEVQDEYNIVFASGIVDLSKVKIENEVKKIEVNTIFAEGKVILNPDVPTLIKASSAFGELELPDRSSVIFSSQNYRIGDISTNQGYLEIKASAVFGKLKLITTN</sequence>
<name>A0A1F5A6Y1_9BACT</name>
<keyword evidence="1" id="KW-0812">Transmembrane</keyword>